<dbReference type="GO" id="GO:0003924">
    <property type="term" value="F:GTPase activity"/>
    <property type="evidence" value="ECO:0007669"/>
    <property type="project" value="InterPro"/>
</dbReference>
<dbReference type="RefSeq" id="XP_030843216.1">
    <property type="nucleotide sequence ID" value="XM_030987356.1"/>
</dbReference>
<proteinExistence type="inferred from homology"/>
<keyword evidence="4" id="KW-0813">Transport</keyword>
<feature type="compositionally biased region" description="Basic and acidic residues" evidence="14">
    <location>
        <begin position="270"/>
        <end position="282"/>
    </location>
</feature>
<keyword evidence="10" id="KW-0547">Nucleotide-binding</keyword>
<dbReference type="AlphaFoldDB" id="A0A7M7NXP7"/>
<dbReference type="InterPro" id="IPR027417">
    <property type="entry name" value="P-loop_NTPase"/>
</dbReference>
<evidence type="ECO:0000313" key="15">
    <source>
        <dbReference type="EnsemblMetazoa" id="XP_030843216"/>
    </source>
</evidence>
<dbReference type="InterPro" id="IPR039677">
    <property type="entry name" value="RSG1"/>
</dbReference>
<dbReference type="GO" id="GO:0006887">
    <property type="term" value="P:exocytosis"/>
    <property type="evidence" value="ECO:0007669"/>
    <property type="project" value="UniProtKB-KW"/>
</dbReference>
<dbReference type="PANTHER" id="PTHR14983:SF1">
    <property type="entry name" value="CILIOGENESIS AND PLANAR POLARITY EFFECTOR 2"/>
    <property type="match status" value="1"/>
</dbReference>
<evidence type="ECO:0000256" key="1">
    <source>
        <dbReference type="ARBA" id="ARBA00004120"/>
    </source>
</evidence>
<evidence type="ECO:0000256" key="4">
    <source>
        <dbReference type="ARBA" id="ARBA00022448"/>
    </source>
</evidence>
<comment type="similarity">
    <text evidence="2">Belongs to the small GTPase superfamily. Rab family.</text>
</comment>
<comment type="subcellular location">
    <subcellularLocation>
        <location evidence="1">Cytoplasm</location>
        <location evidence="1">Cytoskeleton</location>
        <location evidence="1">Cilium basal body</location>
    </subcellularLocation>
</comment>
<evidence type="ECO:0000256" key="8">
    <source>
        <dbReference type="ARBA" id="ARBA00022927"/>
    </source>
</evidence>
<keyword evidence="12" id="KW-0966">Cell projection</keyword>
<keyword evidence="5" id="KW-0268">Exocytosis</keyword>
<keyword evidence="10" id="KW-0342">GTP-binding</keyword>
<dbReference type="GO" id="GO:0015031">
    <property type="term" value="P:protein transport"/>
    <property type="evidence" value="ECO:0007669"/>
    <property type="project" value="UniProtKB-KW"/>
</dbReference>
<dbReference type="RefSeq" id="XP_788492.2">
    <property type="nucleotide sequence ID" value="XM_783399.5"/>
</dbReference>
<evidence type="ECO:0000256" key="10">
    <source>
        <dbReference type="ARBA" id="ARBA00023134"/>
    </source>
</evidence>
<protein>
    <recommendedName>
        <fullName evidence="3">Ciliogenesis and planar polarity effector 2</fullName>
    </recommendedName>
    <alternativeName>
        <fullName evidence="13">REM2- and Rab-like small GTPase 1</fullName>
    </alternativeName>
</protein>
<evidence type="ECO:0000256" key="12">
    <source>
        <dbReference type="ARBA" id="ARBA00023273"/>
    </source>
</evidence>
<keyword evidence="11" id="KW-0206">Cytoskeleton</keyword>
<sequence>MDDDRSKWCFHTLGTYINHDDWHKTPEGKDYFASILRHGKRRVFGCLESPLTLVPSHLEQPKIMKYKLCLVGKTGVGKSSTVAKLCGQRVPTTHVETPGIITSVTYWPAKLKHSGKHVMFRLQFWDAGHAVQRKFDHIHPACREKAQAVLYFFSFIDRSSFEDLRTQFSKSLSNEDTPLLVVIGTKYDQYNRSEITSRELLDFQKQWQVPILKLKNVLKPTETNALLAGDSCAEIDDVAPVMNTLVEYLWIHDQVLSGNIELSSSPKLNTSREEETHSASDRDSDEDEATYV</sequence>
<dbReference type="InterPro" id="IPR001806">
    <property type="entry name" value="Small_GTPase"/>
</dbReference>
<dbReference type="RefSeq" id="XP_011675035.2">
    <property type="nucleotide sequence ID" value="XM_011676733.2"/>
</dbReference>
<evidence type="ECO:0000256" key="14">
    <source>
        <dbReference type="SAM" id="MobiDB-lite"/>
    </source>
</evidence>
<feature type="region of interest" description="Disordered" evidence="14">
    <location>
        <begin position="262"/>
        <end position="292"/>
    </location>
</feature>
<dbReference type="SUPFAM" id="SSF52540">
    <property type="entry name" value="P-loop containing nucleoside triphosphate hydrolases"/>
    <property type="match status" value="1"/>
</dbReference>
<keyword evidence="7" id="KW-0970">Cilium biogenesis/degradation</keyword>
<dbReference type="CTD" id="79363"/>
<dbReference type="OrthoDB" id="10266641at2759"/>
<dbReference type="KEGG" id="spu:583493"/>
<dbReference type="PANTHER" id="PTHR14983">
    <property type="entry name" value="CILIOGENESIS AND PLANAR POLARITY EFFECTOR 2"/>
    <property type="match status" value="1"/>
</dbReference>
<dbReference type="OMA" id="HILPECK"/>
<keyword evidence="6" id="KW-0963">Cytoplasm</keyword>
<dbReference type="EnsemblMetazoa" id="XM_783399">
    <property type="protein sequence ID" value="XP_788492"/>
    <property type="gene ID" value="LOC583493"/>
</dbReference>
<dbReference type="Gene3D" id="3.40.50.300">
    <property type="entry name" value="P-loop containing nucleotide triphosphate hydrolases"/>
    <property type="match status" value="1"/>
</dbReference>
<evidence type="ECO:0000256" key="11">
    <source>
        <dbReference type="ARBA" id="ARBA00023212"/>
    </source>
</evidence>
<evidence type="ECO:0000256" key="7">
    <source>
        <dbReference type="ARBA" id="ARBA00022794"/>
    </source>
</evidence>
<dbReference type="SMART" id="SM00175">
    <property type="entry name" value="RAB"/>
    <property type="match status" value="1"/>
</dbReference>
<dbReference type="PROSITE" id="PS51419">
    <property type="entry name" value="RAB"/>
    <property type="match status" value="1"/>
</dbReference>
<name>A0A7M7NXP7_STRPU</name>
<evidence type="ECO:0000256" key="3">
    <source>
        <dbReference type="ARBA" id="ARBA00021423"/>
    </source>
</evidence>
<dbReference type="Proteomes" id="UP000007110">
    <property type="component" value="Unassembled WGS sequence"/>
</dbReference>
<accession>A0A7M7NXP7</accession>
<evidence type="ECO:0000256" key="6">
    <source>
        <dbReference type="ARBA" id="ARBA00022490"/>
    </source>
</evidence>
<dbReference type="GO" id="GO:0030030">
    <property type="term" value="P:cell projection organization"/>
    <property type="evidence" value="ECO:0007669"/>
    <property type="project" value="UniProtKB-KW"/>
</dbReference>
<dbReference type="EnsemblMetazoa" id="XM_030987356">
    <property type="protein sequence ID" value="XP_030843216"/>
    <property type="gene ID" value="LOC583493"/>
</dbReference>
<keyword evidence="16" id="KW-1185">Reference proteome</keyword>
<evidence type="ECO:0000256" key="13">
    <source>
        <dbReference type="ARBA" id="ARBA00030243"/>
    </source>
</evidence>
<organism evidence="15 16">
    <name type="scientific">Strongylocentrotus purpuratus</name>
    <name type="common">Purple sea urchin</name>
    <dbReference type="NCBI Taxonomy" id="7668"/>
    <lineage>
        <taxon>Eukaryota</taxon>
        <taxon>Metazoa</taxon>
        <taxon>Echinodermata</taxon>
        <taxon>Eleutherozoa</taxon>
        <taxon>Echinozoa</taxon>
        <taxon>Echinoidea</taxon>
        <taxon>Euechinoidea</taxon>
        <taxon>Echinacea</taxon>
        <taxon>Camarodonta</taxon>
        <taxon>Echinidea</taxon>
        <taxon>Strongylocentrotidae</taxon>
        <taxon>Strongylocentrotus</taxon>
    </lineage>
</organism>
<dbReference type="EnsemblMetazoa" id="XM_011676733">
    <property type="protein sequence ID" value="XP_011675035"/>
    <property type="gene ID" value="LOC583493"/>
</dbReference>
<dbReference type="InParanoid" id="A0A7M7NXP7"/>
<evidence type="ECO:0000256" key="5">
    <source>
        <dbReference type="ARBA" id="ARBA00022483"/>
    </source>
</evidence>
<evidence type="ECO:0000313" key="16">
    <source>
        <dbReference type="Proteomes" id="UP000007110"/>
    </source>
</evidence>
<reference evidence="16" key="1">
    <citation type="submission" date="2015-02" db="EMBL/GenBank/DDBJ databases">
        <title>Genome sequencing for Strongylocentrotus purpuratus.</title>
        <authorList>
            <person name="Murali S."/>
            <person name="Liu Y."/>
            <person name="Vee V."/>
            <person name="English A."/>
            <person name="Wang M."/>
            <person name="Skinner E."/>
            <person name="Han Y."/>
            <person name="Muzny D.M."/>
            <person name="Worley K.C."/>
            <person name="Gibbs R.A."/>
        </authorList>
    </citation>
    <scope>NUCLEOTIDE SEQUENCE</scope>
</reference>
<keyword evidence="8" id="KW-0653">Protein transport</keyword>
<evidence type="ECO:0000256" key="2">
    <source>
        <dbReference type="ARBA" id="ARBA00006270"/>
    </source>
</evidence>
<feature type="compositionally biased region" description="Acidic residues" evidence="14">
    <location>
        <begin position="283"/>
        <end position="292"/>
    </location>
</feature>
<keyword evidence="9" id="KW-0969">Cilium</keyword>
<dbReference type="FunCoup" id="A0A7M7NXP7">
    <property type="interactions" value="373"/>
</dbReference>
<reference evidence="15" key="2">
    <citation type="submission" date="2021-01" db="UniProtKB">
        <authorList>
            <consortium name="EnsemblMetazoa"/>
        </authorList>
    </citation>
    <scope>IDENTIFICATION</scope>
</reference>
<dbReference type="GO" id="GO:0005525">
    <property type="term" value="F:GTP binding"/>
    <property type="evidence" value="ECO:0007669"/>
    <property type="project" value="UniProtKB-KW"/>
</dbReference>
<evidence type="ECO:0000256" key="9">
    <source>
        <dbReference type="ARBA" id="ARBA00023069"/>
    </source>
</evidence>
<dbReference type="GeneID" id="583493"/>
<dbReference type="Pfam" id="PF00071">
    <property type="entry name" value="Ras"/>
    <property type="match status" value="1"/>
</dbReference>